<accession>A0A395HIV6</accession>
<keyword evidence="1" id="KW-1133">Transmembrane helix</keyword>
<sequence>MTLYSVLYITLFLSCFWNLVLRGYKHVLEYLESFFRILVPLRSMVPESSLPQARQVL</sequence>
<organism evidence="2 3">
    <name type="scientific">Aspergillus homomorphus (strain CBS 101889)</name>
    <dbReference type="NCBI Taxonomy" id="1450537"/>
    <lineage>
        <taxon>Eukaryota</taxon>
        <taxon>Fungi</taxon>
        <taxon>Dikarya</taxon>
        <taxon>Ascomycota</taxon>
        <taxon>Pezizomycotina</taxon>
        <taxon>Eurotiomycetes</taxon>
        <taxon>Eurotiomycetidae</taxon>
        <taxon>Eurotiales</taxon>
        <taxon>Aspergillaceae</taxon>
        <taxon>Aspergillus</taxon>
        <taxon>Aspergillus subgen. Circumdati</taxon>
    </lineage>
</organism>
<dbReference type="Proteomes" id="UP000248961">
    <property type="component" value="Unassembled WGS sequence"/>
</dbReference>
<dbReference type="AlphaFoldDB" id="A0A395HIV6"/>
<protein>
    <submittedName>
        <fullName evidence="2">Uncharacterized protein</fullName>
    </submittedName>
</protein>
<dbReference type="VEuPathDB" id="FungiDB:BO97DRAFT_408765"/>
<proteinExistence type="predicted"/>
<keyword evidence="1" id="KW-0472">Membrane</keyword>
<reference evidence="2 3" key="1">
    <citation type="submission" date="2018-02" db="EMBL/GenBank/DDBJ databases">
        <title>The genomes of Aspergillus section Nigri reveals drivers in fungal speciation.</title>
        <authorList>
            <consortium name="DOE Joint Genome Institute"/>
            <person name="Vesth T.C."/>
            <person name="Nybo J."/>
            <person name="Theobald S."/>
            <person name="Brandl J."/>
            <person name="Frisvad J.C."/>
            <person name="Nielsen K.F."/>
            <person name="Lyhne E.K."/>
            <person name="Kogle M.E."/>
            <person name="Kuo A."/>
            <person name="Riley R."/>
            <person name="Clum A."/>
            <person name="Nolan M."/>
            <person name="Lipzen A."/>
            <person name="Salamov A."/>
            <person name="Henrissat B."/>
            <person name="Wiebenga A."/>
            <person name="De vries R.P."/>
            <person name="Grigoriev I.V."/>
            <person name="Mortensen U.H."/>
            <person name="Andersen M.R."/>
            <person name="Baker S.E."/>
        </authorList>
    </citation>
    <scope>NUCLEOTIDE SEQUENCE [LARGE SCALE GENOMIC DNA]</scope>
    <source>
        <strain evidence="2 3">CBS 101889</strain>
    </source>
</reference>
<dbReference type="GeneID" id="37200222"/>
<dbReference type="RefSeq" id="XP_025546911.1">
    <property type="nucleotide sequence ID" value="XM_025695933.1"/>
</dbReference>
<keyword evidence="3" id="KW-1185">Reference proteome</keyword>
<evidence type="ECO:0000313" key="3">
    <source>
        <dbReference type="Proteomes" id="UP000248961"/>
    </source>
</evidence>
<gene>
    <name evidence="2" type="ORF">BO97DRAFT_408765</name>
</gene>
<keyword evidence="1" id="KW-0812">Transmembrane</keyword>
<dbReference type="EMBL" id="KZ824325">
    <property type="protein sequence ID" value="RAL07757.1"/>
    <property type="molecule type" value="Genomic_DNA"/>
</dbReference>
<feature type="transmembrane region" description="Helical" evidence="1">
    <location>
        <begin position="6"/>
        <end position="24"/>
    </location>
</feature>
<evidence type="ECO:0000256" key="1">
    <source>
        <dbReference type="SAM" id="Phobius"/>
    </source>
</evidence>
<name>A0A395HIV6_ASPHC</name>
<evidence type="ECO:0000313" key="2">
    <source>
        <dbReference type="EMBL" id="RAL07757.1"/>
    </source>
</evidence>